<name>A0A0S3RLG3_PHAAN</name>
<dbReference type="EMBL" id="AP015044">
    <property type="protein sequence ID" value="BAU02445.1"/>
    <property type="molecule type" value="Genomic_DNA"/>
</dbReference>
<sequence>MKWPVTNGCHGKEETNSSHLGYRRESVTIIKTINLSVTFCNKPSFEPINFTIRANFNCIHPSTTNRLFSWGKGHQLPSITVVKSLHFCNHSLSPSRMIKCFFHILGYNNRGH</sequence>
<evidence type="ECO:0000313" key="3">
    <source>
        <dbReference type="Proteomes" id="UP000291084"/>
    </source>
</evidence>
<reference evidence="1 3" key="1">
    <citation type="journal article" date="2015" name="Sci. Rep.">
        <title>The power of single molecule real-time sequencing technology in the de novo assembly of a eukaryotic genome.</title>
        <authorList>
            <person name="Sakai H."/>
            <person name="Naito K."/>
            <person name="Ogiso-Tanaka E."/>
            <person name="Takahashi Y."/>
            <person name="Iseki K."/>
            <person name="Muto C."/>
            <person name="Satou K."/>
            <person name="Teruya K."/>
            <person name="Shiroma A."/>
            <person name="Shimoji M."/>
            <person name="Hirano T."/>
            <person name="Itoh T."/>
            <person name="Kaga A."/>
            <person name="Tomooka N."/>
        </authorList>
    </citation>
    <scope>NUCLEOTIDE SEQUENCE [LARGE SCALE GENOMIC DNA]</scope>
    <source>
        <strain evidence="3">cv. Shumari</strain>
    </source>
</reference>
<dbReference type="Proteomes" id="UP000291084">
    <property type="component" value="Chromosome 3"/>
</dbReference>
<keyword evidence="3" id="KW-1185">Reference proteome</keyword>
<dbReference type="Proteomes" id="UP000291084">
    <property type="component" value="Chromosome 11"/>
</dbReference>
<dbReference type="AlphaFoldDB" id="A0A0S3RLG3"/>
<evidence type="ECO:0000313" key="2">
    <source>
        <dbReference type="EMBL" id="BAU02445.1"/>
    </source>
</evidence>
<protein>
    <submittedName>
        <fullName evidence="1">Uncharacterized protein</fullName>
    </submittedName>
</protein>
<accession>A0A0S3RLG3</accession>
<organism evidence="1 3">
    <name type="scientific">Vigna angularis var. angularis</name>
    <dbReference type="NCBI Taxonomy" id="157739"/>
    <lineage>
        <taxon>Eukaryota</taxon>
        <taxon>Viridiplantae</taxon>
        <taxon>Streptophyta</taxon>
        <taxon>Embryophyta</taxon>
        <taxon>Tracheophyta</taxon>
        <taxon>Spermatophyta</taxon>
        <taxon>Magnoliopsida</taxon>
        <taxon>eudicotyledons</taxon>
        <taxon>Gunneridae</taxon>
        <taxon>Pentapetalae</taxon>
        <taxon>rosids</taxon>
        <taxon>fabids</taxon>
        <taxon>Fabales</taxon>
        <taxon>Fabaceae</taxon>
        <taxon>Papilionoideae</taxon>
        <taxon>50 kb inversion clade</taxon>
        <taxon>NPAAA clade</taxon>
        <taxon>indigoferoid/millettioid clade</taxon>
        <taxon>Phaseoleae</taxon>
        <taxon>Vigna</taxon>
    </lineage>
</organism>
<proteinExistence type="predicted"/>
<dbReference type="EMBL" id="AP015036">
    <property type="protein sequence ID" value="BAT81445.1"/>
    <property type="molecule type" value="Genomic_DNA"/>
</dbReference>
<evidence type="ECO:0000313" key="1">
    <source>
        <dbReference type="EMBL" id="BAT81445.1"/>
    </source>
</evidence>
<gene>
    <name evidence="1" type="primary">Vigan.03G116900</name>
    <name evidence="2" type="synonym">Vigan.11G197700</name>
    <name evidence="1" type="ORF">VIGAN_03116900</name>
    <name evidence="2" type="ORF">VIGAN_11197700</name>
</gene>